<dbReference type="InterPro" id="IPR036397">
    <property type="entry name" value="RNaseH_sf"/>
</dbReference>
<gene>
    <name evidence="1" type="ORF">OUZ56_032734</name>
</gene>
<dbReference type="EMBL" id="JAOYFB010000006">
    <property type="protein sequence ID" value="KAK4017423.1"/>
    <property type="molecule type" value="Genomic_DNA"/>
</dbReference>
<comment type="caution">
    <text evidence="1">The sequence shown here is derived from an EMBL/GenBank/DDBJ whole genome shotgun (WGS) entry which is preliminary data.</text>
</comment>
<sequence>MKVSPFSFNQLQPWPPEGADLNPIENVWSEMVREMDTHHAKNPDELWNAVNNTWHHLSQRPSYWQTLAKSMTYRLRLLIAVDGDWTKSYEMKRNYVK</sequence>
<dbReference type="Proteomes" id="UP001234178">
    <property type="component" value="Unassembled WGS sequence"/>
</dbReference>
<evidence type="ECO:0000313" key="2">
    <source>
        <dbReference type="Proteomes" id="UP001234178"/>
    </source>
</evidence>
<keyword evidence="2" id="KW-1185">Reference proteome</keyword>
<accession>A0ABQ9ZX94</accession>
<dbReference type="Gene3D" id="3.30.420.10">
    <property type="entry name" value="Ribonuclease H-like superfamily/Ribonuclease H"/>
    <property type="match status" value="1"/>
</dbReference>
<name>A0ABQ9ZX94_9CRUS</name>
<proteinExistence type="predicted"/>
<evidence type="ECO:0000313" key="1">
    <source>
        <dbReference type="EMBL" id="KAK4017423.1"/>
    </source>
</evidence>
<protein>
    <recommendedName>
        <fullName evidence="3">Tc1-like transposase DDE domain-containing protein</fullName>
    </recommendedName>
</protein>
<reference evidence="1 2" key="1">
    <citation type="journal article" date="2023" name="Nucleic Acids Res.">
        <title>The hologenome of Daphnia magna reveals possible DNA methylation and microbiome-mediated evolution of the host genome.</title>
        <authorList>
            <person name="Chaturvedi A."/>
            <person name="Li X."/>
            <person name="Dhandapani V."/>
            <person name="Marshall H."/>
            <person name="Kissane S."/>
            <person name="Cuenca-Cambronero M."/>
            <person name="Asole G."/>
            <person name="Calvet F."/>
            <person name="Ruiz-Romero M."/>
            <person name="Marangio P."/>
            <person name="Guigo R."/>
            <person name="Rago D."/>
            <person name="Mirbahai L."/>
            <person name="Eastwood N."/>
            <person name="Colbourne J.K."/>
            <person name="Zhou J."/>
            <person name="Mallon E."/>
            <person name="Orsini L."/>
        </authorList>
    </citation>
    <scope>NUCLEOTIDE SEQUENCE [LARGE SCALE GENOMIC DNA]</scope>
    <source>
        <strain evidence="1">LRV0_1</strain>
    </source>
</reference>
<organism evidence="1 2">
    <name type="scientific">Daphnia magna</name>
    <dbReference type="NCBI Taxonomy" id="35525"/>
    <lineage>
        <taxon>Eukaryota</taxon>
        <taxon>Metazoa</taxon>
        <taxon>Ecdysozoa</taxon>
        <taxon>Arthropoda</taxon>
        <taxon>Crustacea</taxon>
        <taxon>Branchiopoda</taxon>
        <taxon>Diplostraca</taxon>
        <taxon>Cladocera</taxon>
        <taxon>Anomopoda</taxon>
        <taxon>Daphniidae</taxon>
        <taxon>Daphnia</taxon>
    </lineage>
</organism>
<evidence type="ECO:0008006" key="3">
    <source>
        <dbReference type="Google" id="ProtNLM"/>
    </source>
</evidence>